<protein>
    <submittedName>
        <fullName evidence="8">Uncharacterized protein</fullName>
    </submittedName>
</protein>
<comment type="subcellular location">
    <subcellularLocation>
        <location evidence="1">Bacterial flagellum</location>
    </subcellularLocation>
    <subcellularLocation>
        <location evidence="2">Secreted</location>
    </subcellularLocation>
</comment>
<evidence type="ECO:0000313" key="8">
    <source>
        <dbReference type="EMBL" id="SVD72051.1"/>
    </source>
</evidence>
<gene>
    <name evidence="8" type="ORF">METZ01_LOCUS424905</name>
</gene>
<dbReference type="PANTHER" id="PTHR30033">
    <property type="entry name" value="FLAGELLAR HOOK-ASSOCIATED PROTEIN 1"/>
    <property type="match status" value="1"/>
</dbReference>
<dbReference type="InterPro" id="IPR001444">
    <property type="entry name" value="Flag_bb_rod_N"/>
</dbReference>
<dbReference type="GO" id="GO:0044780">
    <property type="term" value="P:bacterial-type flagellum assembly"/>
    <property type="evidence" value="ECO:0007669"/>
    <property type="project" value="InterPro"/>
</dbReference>
<name>A0A382XNR4_9ZZZZ</name>
<dbReference type="Pfam" id="PF00460">
    <property type="entry name" value="Flg_bb_rod"/>
    <property type="match status" value="1"/>
</dbReference>
<comment type="similarity">
    <text evidence="3">Belongs to the flagella basal body rod proteins family.</text>
</comment>
<proteinExistence type="inferred from homology"/>
<dbReference type="GO" id="GO:0005576">
    <property type="term" value="C:extracellular region"/>
    <property type="evidence" value="ECO:0007669"/>
    <property type="project" value="UniProtKB-SubCell"/>
</dbReference>
<dbReference type="NCBIfam" id="TIGR02492">
    <property type="entry name" value="flgK_ends"/>
    <property type="match status" value="1"/>
</dbReference>
<feature type="domain" description="Flagellar basal body rod protein N-terminal" evidence="6">
    <location>
        <begin position="12"/>
        <end position="39"/>
    </location>
</feature>
<feature type="domain" description="Flagellar hook-associated protein FlgK helical" evidence="7">
    <location>
        <begin position="112"/>
        <end position="230"/>
    </location>
</feature>
<organism evidence="8">
    <name type="scientific">marine metagenome</name>
    <dbReference type="NCBI Taxonomy" id="408172"/>
    <lineage>
        <taxon>unclassified sequences</taxon>
        <taxon>metagenomes</taxon>
        <taxon>ecological metagenomes</taxon>
    </lineage>
</organism>
<evidence type="ECO:0000256" key="4">
    <source>
        <dbReference type="ARBA" id="ARBA00022525"/>
    </source>
</evidence>
<evidence type="ECO:0000259" key="7">
    <source>
        <dbReference type="Pfam" id="PF22638"/>
    </source>
</evidence>
<dbReference type="AlphaFoldDB" id="A0A382XNR4"/>
<dbReference type="PANTHER" id="PTHR30033:SF1">
    <property type="entry name" value="FLAGELLAR HOOK-ASSOCIATED PROTEIN 1"/>
    <property type="match status" value="1"/>
</dbReference>
<dbReference type="InterPro" id="IPR002371">
    <property type="entry name" value="FlgK"/>
</dbReference>
<keyword evidence="5" id="KW-0975">Bacterial flagellum</keyword>
<evidence type="ECO:0000256" key="2">
    <source>
        <dbReference type="ARBA" id="ARBA00004613"/>
    </source>
</evidence>
<dbReference type="GO" id="GO:0009424">
    <property type="term" value="C:bacterial-type flagellum hook"/>
    <property type="evidence" value="ECO:0007669"/>
    <property type="project" value="InterPro"/>
</dbReference>
<sequence>MSVTTLANGVEIGRRALQAQQTALQVTSHNIANANTPGFSRRKVELENVAGGLGGVGGGVDAAAVTRQRDQFLDAQMRVERQVLGRWSALERALTGVEAIFNEPAGSSEAGTIFNETSGLGLSGSLSRFWNAWQDLANVPESGAARAAVRQEADFMVTTLHQLDTQLADLRGSLDQEVIAQVDEINQILDSLAAINGEIPRSVFDGGTGGDLLDQRDRLLEDLSERVDIS</sequence>
<evidence type="ECO:0000256" key="3">
    <source>
        <dbReference type="ARBA" id="ARBA00009677"/>
    </source>
</evidence>
<dbReference type="EMBL" id="UINC01168822">
    <property type="protein sequence ID" value="SVD72051.1"/>
    <property type="molecule type" value="Genomic_DNA"/>
</dbReference>
<keyword evidence="4" id="KW-0964">Secreted</keyword>
<dbReference type="GO" id="GO:0005198">
    <property type="term" value="F:structural molecule activity"/>
    <property type="evidence" value="ECO:0007669"/>
    <property type="project" value="InterPro"/>
</dbReference>
<evidence type="ECO:0000256" key="5">
    <source>
        <dbReference type="ARBA" id="ARBA00023143"/>
    </source>
</evidence>
<dbReference type="Pfam" id="PF22638">
    <property type="entry name" value="FlgK_D1"/>
    <property type="match status" value="1"/>
</dbReference>
<evidence type="ECO:0000256" key="1">
    <source>
        <dbReference type="ARBA" id="ARBA00004365"/>
    </source>
</evidence>
<dbReference type="InterPro" id="IPR053927">
    <property type="entry name" value="FlgK_helical"/>
</dbReference>
<reference evidence="8" key="1">
    <citation type="submission" date="2018-05" db="EMBL/GenBank/DDBJ databases">
        <authorList>
            <person name="Lanie J.A."/>
            <person name="Ng W.-L."/>
            <person name="Kazmierczak K.M."/>
            <person name="Andrzejewski T.M."/>
            <person name="Davidsen T.M."/>
            <person name="Wayne K.J."/>
            <person name="Tettelin H."/>
            <person name="Glass J.I."/>
            <person name="Rusch D."/>
            <person name="Podicherti R."/>
            <person name="Tsui H.-C.T."/>
            <person name="Winkler M.E."/>
        </authorList>
    </citation>
    <scope>NUCLEOTIDE SEQUENCE</scope>
</reference>
<accession>A0A382XNR4</accession>
<feature type="non-terminal residue" evidence="8">
    <location>
        <position position="230"/>
    </location>
</feature>
<evidence type="ECO:0000259" key="6">
    <source>
        <dbReference type="Pfam" id="PF00460"/>
    </source>
</evidence>